<comment type="similarity">
    <text evidence="1">Belongs to the sigma-70 factor family. ECF subfamily.</text>
</comment>
<dbReference type="Proteomes" id="UP000010798">
    <property type="component" value="Chromosome"/>
</dbReference>
<dbReference type="RefSeq" id="WP_015250552.1">
    <property type="nucleotide sequence ID" value="NC_019892.1"/>
</dbReference>
<dbReference type="SUPFAM" id="SSF88946">
    <property type="entry name" value="Sigma2 domain of RNA polymerase sigma factors"/>
    <property type="match status" value="1"/>
</dbReference>
<gene>
    <name evidence="8" type="ordered locus">Sinac_7453</name>
</gene>
<name>L0DR85_SINAD</name>
<dbReference type="Gene3D" id="1.10.10.10">
    <property type="entry name" value="Winged helix-like DNA-binding domain superfamily/Winged helix DNA-binding domain"/>
    <property type="match status" value="1"/>
</dbReference>
<reference evidence="8 9" key="1">
    <citation type="submission" date="2012-02" db="EMBL/GenBank/DDBJ databases">
        <title>Complete sequence of chromosome of Singulisphaera acidiphila DSM 18658.</title>
        <authorList>
            <consortium name="US DOE Joint Genome Institute (JGI-PGF)"/>
            <person name="Lucas S."/>
            <person name="Copeland A."/>
            <person name="Lapidus A."/>
            <person name="Glavina del Rio T."/>
            <person name="Dalin E."/>
            <person name="Tice H."/>
            <person name="Bruce D."/>
            <person name="Goodwin L."/>
            <person name="Pitluck S."/>
            <person name="Peters L."/>
            <person name="Ovchinnikova G."/>
            <person name="Chertkov O."/>
            <person name="Kyrpides N."/>
            <person name="Mavromatis K."/>
            <person name="Ivanova N."/>
            <person name="Brettin T."/>
            <person name="Detter J.C."/>
            <person name="Han C."/>
            <person name="Larimer F."/>
            <person name="Land M."/>
            <person name="Hauser L."/>
            <person name="Markowitz V."/>
            <person name="Cheng J.-F."/>
            <person name="Hugenholtz P."/>
            <person name="Woyke T."/>
            <person name="Wu D."/>
            <person name="Tindall B."/>
            <person name="Pomrenke H."/>
            <person name="Brambilla E."/>
            <person name="Klenk H.-P."/>
            <person name="Eisen J.A."/>
        </authorList>
    </citation>
    <scope>NUCLEOTIDE SEQUENCE [LARGE SCALE GENOMIC DNA]</scope>
    <source>
        <strain evidence="9">ATCC BAA-1392 / DSM 18658 / VKM B-2454 / MOB10</strain>
    </source>
</reference>
<feature type="domain" description="RNA polymerase sigma factor 70 region 4 type 2" evidence="7">
    <location>
        <begin position="145"/>
        <end position="196"/>
    </location>
</feature>
<dbReference type="EMBL" id="CP003364">
    <property type="protein sequence ID" value="AGA31487.1"/>
    <property type="molecule type" value="Genomic_DNA"/>
</dbReference>
<keyword evidence="2" id="KW-0805">Transcription regulation</keyword>
<evidence type="ECO:0000259" key="7">
    <source>
        <dbReference type="Pfam" id="PF08281"/>
    </source>
</evidence>
<feature type="compositionally biased region" description="Basic and acidic residues" evidence="5">
    <location>
        <begin position="361"/>
        <end position="374"/>
    </location>
</feature>
<evidence type="ECO:0000313" key="8">
    <source>
        <dbReference type="EMBL" id="AGA31487.1"/>
    </source>
</evidence>
<dbReference type="InterPro" id="IPR007627">
    <property type="entry name" value="RNA_pol_sigma70_r2"/>
</dbReference>
<feature type="region of interest" description="Disordered" evidence="5">
    <location>
        <begin position="557"/>
        <end position="597"/>
    </location>
</feature>
<dbReference type="SUPFAM" id="SSF88659">
    <property type="entry name" value="Sigma3 and sigma4 domains of RNA polymerase sigma factors"/>
    <property type="match status" value="1"/>
</dbReference>
<dbReference type="InterPro" id="IPR013325">
    <property type="entry name" value="RNA_pol_sigma_r2"/>
</dbReference>
<dbReference type="eggNOG" id="COG1595">
    <property type="taxonomic scope" value="Bacteria"/>
</dbReference>
<feature type="compositionally biased region" description="Polar residues" evidence="5">
    <location>
        <begin position="570"/>
        <end position="585"/>
    </location>
</feature>
<dbReference type="GO" id="GO:0006352">
    <property type="term" value="P:DNA-templated transcription initiation"/>
    <property type="evidence" value="ECO:0007669"/>
    <property type="project" value="InterPro"/>
</dbReference>
<protein>
    <submittedName>
        <fullName evidence="8">RNA polymerase sigma factor, sigma-70 family</fullName>
    </submittedName>
</protein>
<keyword evidence="9" id="KW-1185">Reference proteome</keyword>
<dbReference type="HOGENOM" id="CLU_457006_0_0_0"/>
<evidence type="ECO:0000256" key="3">
    <source>
        <dbReference type="ARBA" id="ARBA00023082"/>
    </source>
</evidence>
<dbReference type="PANTHER" id="PTHR43133">
    <property type="entry name" value="RNA POLYMERASE ECF-TYPE SIGMA FACTO"/>
    <property type="match status" value="1"/>
</dbReference>
<dbReference type="GO" id="GO:0003677">
    <property type="term" value="F:DNA binding"/>
    <property type="evidence" value="ECO:0007669"/>
    <property type="project" value="InterPro"/>
</dbReference>
<keyword evidence="3" id="KW-0731">Sigma factor</keyword>
<dbReference type="InterPro" id="IPR014284">
    <property type="entry name" value="RNA_pol_sigma-70_dom"/>
</dbReference>
<accession>L0DR85</accession>
<evidence type="ECO:0000259" key="6">
    <source>
        <dbReference type="Pfam" id="PF04542"/>
    </source>
</evidence>
<evidence type="ECO:0000256" key="1">
    <source>
        <dbReference type="ARBA" id="ARBA00010641"/>
    </source>
</evidence>
<dbReference type="InterPro" id="IPR036388">
    <property type="entry name" value="WH-like_DNA-bd_sf"/>
</dbReference>
<dbReference type="InterPro" id="IPR039425">
    <property type="entry name" value="RNA_pol_sigma-70-like"/>
</dbReference>
<dbReference type="KEGG" id="saci:Sinac_7453"/>
<dbReference type="STRING" id="886293.Sinac_7453"/>
<proteinExistence type="inferred from homology"/>
<feature type="domain" description="RNA polymerase sigma-70 region 2" evidence="6">
    <location>
        <begin position="49"/>
        <end position="116"/>
    </location>
</feature>
<dbReference type="CDD" id="cd06171">
    <property type="entry name" value="Sigma70_r4"/>
    <property type="match status" value="1"/>
</dbReference>
<dbReference type="Gene3D" id="1.10.1740.10">
    <property type="match status" value="1"/>
</dbReference>
<dbReference type="AlphaFoldDB" id="L0DR85"/>
<keyword evidence="4" id="KW-0804">Transcription</keyword>
<evidence type="ECO:0000256" key="5">
    <source>
        <dbReference type="SAM" id="MobiDB-lite"/>
    </source>
</evidence>
<dbReference type="OrthoDB" id="279325at2"/>
<dbReference type="InterPro" id="IPR013324">
    <property type="entry name" value="RNA_pol_sigma_r3/r4-like"/>
</dbReference>
<feature type="region of interest" description="Disordered" evidence="5">
    <location>
        <begin position="352"/>
        <end position="391"/>
    </location>
</feature>
<dbReference type="Pfam" id="PF08281">
    <property type="entry name" value="Sigma70_r4_2"/>
    <property type="match status" value="1"/>
</dbReference>
<evidence type="ECO:0000313" key="9">
    <source>
        <dbReference type="Proteomes" id="UP000010798"/>
    </source>
</evidence>
<dbReference type="GO" id="GO:0016987">
    <property type="term" value="F:sigma factor activity"/>
    <property type="evidence" value="ECO:0007669"/>
    <property type="project" value="UniProtKB-KW"/>
</dbReference>
<sequence length="597" mass="65036">MGESTDGIVLKHLQTLYSVGAIGGLSDGQLGDRVHTGGDDTAEAAFTILAERHGPMVLRICRQMLSDRHEAEDAFQATFLVLARKAHAIRNRDSVAGWLHGVARRVALRAKADAARRQIKERRAATLAVGRSPENNEGQSESWPELHEEIARLPERYREPVVLCYLEGLTTEAASQRLGCPKGTVLSRLSRAKERLRRSLTRRGVVIPAGMLAVEWSSDIALAIPTTLLETTVRASLNFTARQAAGASLASTTAVGLARGVLYAMTLSQWKTFGAATLACIFTLGGLQAFAQFGGIGVADEASTVKPAADDRQAALSQSVAKIQAELDEANRRNAELQKQLQAIQTELKTLQTGPTSAPTKEAKPKGLADKAAEAAEPQGRDITNGSSPNFRHRRSDEFIFMISRLGDKFKTFNTRTGRTSSLELPASKEFPLEITPLTDVQAAAFKLKGQRITQLFASNSLEGPWFTQDLREPVNGTVSPIIRDHQISYHVGRYVYTFSSIAKRWAILELPEGKQFRLDNSNPISFVGDDHIYTFDVFNGEWKDLNIKAIFDAPDNKGPDDAKLPLPQTRLSPQSAPSLPNQLPSLDASGSRPAGP</sequence>
<dbReference type="Pfam" id="PF04542">
    <property type="entry name" value="Sigma70_r2"/>
    <property type="match status" value="1"/>
</dbReference>
<evidence type="ECO:0000256" key="2">
    <source>
        <dbReference type="ARBA" id="ARBA00023015"/>
    </source>
</evidence>
<dbReference type="NCBIfam" id="TIGR02937">
    <property type="entry name" value="sigma70-ECF"/>
    <property type="match status" value="1"/>
</dbReference>
<evidence type="ECO:0000256" key="4">
    <source>
        <dbReference type="ARBA" id="ARBA00023163"/>
    </source>
</evidence>
<dbReference type="InterPro" id="IPR013249">
    <property type="entry name" value="RNA_pol_sigma70_r4_t2"/>
</dbReference>
<organism evidence="8 9">
    <name type="scientific">Singulisphaera acidiphila (strain ATCC BAA-1392 / DSM 18658 / VKM B-2454 / MOB10)</name>
    <dbReference type="NCBI Taxonomy" id="886293"/>
    <lineage>
        <taxon>Bacteria</taxon>
        <taxon>Pseudomonadati</taxon>
        <taxon>Planctomycetota</taxon>
        <taxon>Planctomycetia</taxon>
        <taxon>Isosphaerales</taxon>
        <taxon>Isosphaeraceae</taxon>
        <taxon>Singulisphaera</taxon>
    </lineage>
</organism>
<dbReference type="PANTHER" id="PTHR43133:SF51">
    <property type="entry name" value="RNA POLYMERASE SIGMA FACTOR"/>
    <property type="match status" value="1"/>
</dbReference>